<dbReference type="STRING" id="1798649.A3B13_03220"/>
<sequence>MSSVEVKKRGGESGSALLYRFSKKVRQSGVIKEFRKRKFRARAVGKRTRKISALHRETKKTEVKRLKKLGLL</sequence>
<accession>A0A1G2CIR5</accession>
<gene>
    <name evidence="1" type="ORF">A3B13_03220</name>
</gene>
<comment type="caution">
    <text evidence="1">The sequence shown here is derived from an EMBL/GenBank/DDBJ whole genome shotgun (WGS) entry which is preliminary data.</text>
</comment>
<reference evidence="1 2" key="1">
    <citation type="journal article" date="2016" name="Nat. Commun.">
        <title>Thousands of microbial genomes shed light on interconnected biogeochemical processes in an aquifer system.</title>
        <authorList>
            <person name="Anantharaman K."/>
            <person name="Brown C.T."/>
            <person name="Hug L.A."/>
            <person name="Sharon I."/>
            <person name="Castelle C.J."/>
            <person name="Probst A.J."/>
            <person name="Thomas B.C."/>
            <person name="Singh A."/>
            <person name="Wilkins M.J."/>
            <person name="Karaoz U."/>
            <person name="Brodie E.L."/>
            <person name="Williams K.H."/>
            <person name="Hubbard S.S."/>
            <person name="Banfield J.F."/>
        </authorList>
    </citation>
    <scope>NUCLEOTIDE SEQUENCE [LARGE SCALE GENOMIC DNA]</scope>
</reference>
<protein>
    <recommendedName>
        <fullName evidence="3">30S ribosomal protein S21</fullName>
    </recommendedName>
</protein>
<evidence type="ECO:0000313" key="2">
    <source>
        <dbReference type="Proteomes" id="UP000176287"/>
    </source>
</evidence>
<proteinExistence type="predicted"/>
<organism evidence="1 2">
    <name type="scientific">Candidatus Liptonbacteria bacterium RIFCSPLOWO2_01_FULL_45_15</name>
    <dbReference type="NCBI Taxonomy" id="1798649"/>
    <lineage>
        <taxon>Bacteria</taxon>
        <taxon>Candidatus Liptoniibacteriota</taxon>
    </lineage>
</organism>
<name>A0A1G2CIR5_9BACT</name>
<evidence type="ECO:0000313" key="1">
    <source>
        <dbReference type="EMBL" id="OGZ01275.1"/>
    </source>
</evidence>
<dbReference type="Proteomes" id="UP000176287">
    <property type="component" value="Unassembled WGS sequence"/>
</dbReference>
<dbReference type="EMBL" id="MHKZ01000001">
    <property type="protein sequence ID" value="OGZ01275.1"/>
    <property type="molecule type" value="Genomic_DNA"/>
</dbReference>
<evidence type="ECO:0008006" key="3">
    <source>
        <dbReference type="Google" id="ProtNLM"/>
    </source>
</evidence>
<dbReference type="AlphaFoldDB" id="A0A1G2CIR5"/>